<keyword evidence="3" id="KW-1185">Reference proteome</keyword>
<name>A0A1V9X8Y3_9ACAR</name>
<dbReference type="EMBL" id="MNPL01019022">
    <property type="protein sequence ID" value="OQR69999.1"/>
    <property type="molecule type" value="Genomic_DNA"/>
</dbReference>
<feature type="compositionally biased region" description="Basic and acidic residues" evidence="1">
    <location>
        <begin position="54"/>
        <end position="72"/>
    </location>
</feature>
<reference evidence="2 3" key="1">
    <citation type="journal article" date="2017" name="Gigascience">
        <title>Draft genome of the honey bee ectoparasitic mite, Tropilaelaps mercedesae, is shaped by the parasitic life history.</title>
        <authorList>
            <person name="Dong X."/>
            <person name="Armstrong S.D."/>
            <person name="Xia D."/>
            <person name="Makepeace B.L."/>
            <person name="Darby A.C."/>
            <person name="Kadowaki T."/>
        </authorList>
    </citation>
    <scope>NUCLEOTIDE SEQUENCE [LARGE SCALE GENOMIC DNA]</scope>
    <source>
        <strain evidence="2">Wuxi-XJTLU</strain>
    </source>
</reference>
<evidence type="ECO:0000313" key="2">
    <source>
        <dbReference type="EMBL" id="OQR69999.1"/>
    </source>
</evidence>
<dbReference type="AlphaFoldDB" id="A0A1V9X8Y3"/>
<proteinExistence type="predicted"/>
<feature type="region of interest" description="Disordered" evidence="1">
    <location>
        <begin position="54"/>
        <end position="79"/>
    </location>
</feature>
<dbReference type="PANTHER" id="PTHR31859">
    <property type="entry name" value="TETRATRICOPEPTIDE REPEAT PROTEIN 39 FAMILY MEMBER"/>
    <property type="match status" value="1"/>
</dbReference>
<comment type="caution">
    <text evidence="2">The sequence shown here is derived from an EMBL/GenBank/DDBJ whole genome shotgun (WGS) entry which is preliminary data.</text>
</comment>
<dbReference type="InterPro" id="IPR019412">
    <property type="entry name" value="IML2/TPR_39"/>
</dbReference>
<dbReference type="InParanoid" id="A0A1V9X8Y3"/>
<accession>A0A1V9X8Y3</accession>
<gene>
    <name evidence="2" type="ORF">BIW11_11913</name>
</gene>
<sequence length="355" mass="38963">MFCQPVWLSCPGRYRLGSSFASTALRSSREIEWHAPFGAANAPGPLTAKALEESVTEIKESDSSSMGSKDENPPGSSIIADAADETCEGLHLLLTNQFAAAMDKMRPKRNRSSHSPIVPLSDLVRSDPTGRSLQGLAGQPSSDFASYPSALSFDEDPSYQSSPSRSDQGTESSSVAGNSAEQKPLPWNLPPVSAALISPDLYLSLFYAQRYRAQSMAVADASRDAKSLFQFGIDCSQKANESIYHALGQSTIMFMQAVLTLDMADIKAAQEAIRQGVEVCQRYRRRTSAVYRMLVRPDYNTYTAEELHAELCYAECLLENAVLTFVEDQSLVTFIKGGLKIRSCYQSYKYVPHQT</sequence>
<dbReference type="PANTHER" id="PTHR31859:SF9">
    <property type="entry name" value="TETRATRICOPEPTIDE REPEAT PROTEIN 39B"/>
    <property type="match status" value="1"/>
</dbReference>
<feature type="region of interest" description="Disordered" evidence="1">
    <location>
        <begin position="105"/>
        <end position="183"/>
    </location>
</feature>
<feature type="compositionally biased region" description="Polar residues" evidence="1">
    <location>
        <begin position="158"/>
        <end position="181"/>
    </location>
</feature>
<evidence type="ECO:0000313" key="3">
    <source>
        <dbReference type="Proteomes" id="UP000192247"/>
    </source>
</evidence>
<organism evidence="2 3">
    <name type="scientific">Tropilaelaps mercedesae</name>
    <dbReference type="NCBI Taxonomy" id="418985"/>
    <lineage>
        <taxon>Eukaryota</taxon>
        <taxon>Metazoa</taxon>
        <taxon>Ecdysozoa</taxon>
        <taxon>Arthropoda</taxon>
        <taxon>Chelicerata</taxon>
        <taxon>Arachnida</taxon>
        <taxon>Acari</taxon>
        <taxon>Parasitiformes</taxon>
        <taxon>Mesostigmata</taxon>
        <taxon>Gamasina</taxon>
        <taxon>Dermanyssoidea</taxon>
        <taxon>Laelapidae</taxon>
        <taxon>Tropilaelaps</taxon>
    </lineage>
</organism>
<protein>
    <submittedName>
        <fullName evidence="2">Tetratricopeptide repeat protein 39B-like</fullName>
    </submittedName>
</protein>
<dbReference type="Proteomes" id="UP000192247">
    <property type="component" value="Unassembled WGS sequence"/>
</dbReference>
<dbReference type="OrthoDB" id="6490153at2759"/>
<evidence type="ECO:0000256" key="1">
    <source>
        <dbReference type="SAM" id="MobiDB-lite"/>
    </source>
</evidence>
<dbReference type="Pfam" id="PF10300">
    <property type="entry name" value="Iml2-TPR_39"/>
    <property type="match status" value="1"/>
</dbReference>